<evidence type="ECO:0000256" key="1">
    <source>
        <dbReference type="SAM" id="MobiDB-lite"/>
    </source>
</evidence>
<feature type="region of interest" description="Disordered" evidence="1">
    <location>
        <begin position="54"/>
        <end position="73"/>
    </location>
</feature>
<dbReference type="AlphaFoldDB" id="A0A919PAX7"/>
<sequence length="73" mass="7657">MIELQAAPAGTASTATSVVLTCRNGFRQVGAPRRVASLVHEVVDALATPGAPASFSGWRANPPWDPEWPSAAW</sequence>
<name>A0A919PAX7_9CELL</name>
<keyword evidence="3" id="KW-1185">Reference proteome</keyword>
<dbReference type="RefSeq" id="WP_203669631.1">
    <property type="nucleotide sequence ID" value="NZ_BONO01000026.1"/>
</dbReference>
<dbReference type="EMBL" id="BONO01000026">
    <property type="protein sequence ID" value="GIG37650.1"/>
    <property type="molecule type" value="Genomic_DNA"/>
</dbReference>
<protein>
    <submittedName>
        <fullName evidence="2">Uncharacterized protein</fullName>
    </submittedName>
</protein>
<organism evidence="2 3">
    <name type="scientific">Cellulomonas pakistanensis</name>
    <dbReference type="NCBI Taxonomy" id="992287"/>
    <lineage>
        <taxon>Bacteria</taxon>
        <taxon>Bacillati</taxon>
        <taxon>Actinomycetota</taxon>
        <taxon>Actinomycetes</taxon>
        <taxon>Micrococcales</taxon>
        <taxon>Cellulomonadaceae</taxon>
        <taxon>Cellulomonas</taxon>
    </lineage>
</organism>
<gene>
    <name evidence="2" type="ORF">Cpa01nite_30310</name>
</gene>
<evidence type="ECO:0000313" key="2">
    <source>
        <dbReference type="EMBL" id="GIG37650.1"/>
    </source>
</evidence>
<evidence type="ECO:0000313" key="3">
    <source>
        <dbReference type="Proteomes" id="UP000642125"/>
    </source>
</evidence>
<accession>A0A919PAX7</accession>
<proteinExistence type="predicted"/>
<comment type="caution">
    <text evidence="2">The sequence shown here is derived from an EMBL/GenBank/DDBJ whole genome shotgun (WGS) entry which is preliminary data.</text>
</comment>
<reference evidence="2" key="1">
    <citation type="submission" date="2021-01" db="EMBL/GenBank/DDBJ databases">
        <title>Whole genome shotgun sequence of Cellulomonas pakistanensis NBRC 110800.</title>
        <authorList>
            <person name="Komaki H."/>
            <person name="Tamura T."/>
        </authorList>
    </citation>
    <scope>NUCLEOTIDE SEQUENCE</scope>
    <source>
        <strain evidence="2">NBRC 110800</strain>
    </source>
</reference>
<dbReference type="Proteomes" id="UP000642125">
    <property type="component" value="Unassembled WGS sequence"/>
</dbReference>